<dbReference type="Proteomes" id="UP001054945">
    <property type="component" value="Unassembled WGS sequence"/>
</dbReference>
<dbReference type="EMBL" id="BPLR01001633">
    <property type="protein sequence ID" value="GIZ03642.1"/>
    <property type="molecule type" value="Genomic_DNA"/>
</dbReference>
<comment type="subcellular location">
    <subcellularLocation>
        <location evidence="1">Cytoplasm</location>
    </subcellularLocation>
</comment>
<organism evidence="3 4">
    <name type="scientific">Caerostris extrusa</name>
    <name type="common">Bark spider</name>
    <name type="synonym">Caerostris bankana</name>
    <dbReference type="NCBI Taxonomy" id="172846"/>
    <lineage>
        <taxon>Eukaryota</taxon>
        <taxon>Metazoa</taxon>
        <taxon>Ecdysozoa</taxon>
        <taxon>Arthropoda</taxon>
        <taxon>Chelicerata</taxon>
        <taxon>Arachnida</taxon>
        <taxon>Araneae</taxon>
        <taxon>Araneomorphae</taxon>
        <taxon>Entelegynae</taxon>
        <taxon>Araneoidea</taxon>
        <taxon>Araneidae</taxon>
        <taxon>Caerostris</taxon>
    </lineage>
</organism>
<dbReference type="GO" id="GO:0005813">
    <property type="term" value="C:centrosome"/>
    <property type="evidence" value="ECO:0007669"/>
    <property type="project" value="TreeGrafter"/>
</dbReference>
<accession>A0AAV4Y8T5</accession>
<keyword evidence="4" id="KW-1185">Reference proteome</keyword>
<protein>
    <recommendedName>
        <fullName evidence="5">Transposase</fullName>
    </recommendedName>
</protein>
<dbReference type="GO" id="GO:0000226">
    <property type="term" value="P:microtubule cytoskeleton organization"/>
    <property type="evidence" value="ECO:0007669"/>
    <property type="project" value="TreeGrafter"/>
</dbReference>
<proteinExistence type="predicted"/>
<reference evidence="3 4" key="1">
    <citation type="submission" date="2021-06" db="EMBL/GenBank/DDBJ databases">
        <title>Caerostris extrusa draft genome.</title>
        <authorList>
            <person name="Kono N."/>
            <person name="Arakawa K."/>
        </authorList>
    </citation>
    <scope>NUCLEOTIDE SEQUENCE [LARGE SCALE GENOMIC DNA]</scope>
</reference>
<evidence type="ECO:0008006" key="5">
    <source>
        <dbReference type="Google" id="ProtNLM"/>
    </source>
</evidence>
<gene>
    <name evidence="3" type="primary">ppp2r3c</name>
    <name evidence="3" type="ORF">CEXT_481501</name>
</gene>
<sequence length="213" mass="24774">MHQYCVVIVDGSFIVGPLFVEEVGPAGLITYTINGKRCESLFCDQVKSFQHFNNMHVDKIICMQDGAPPHIAKNYGCYLKNLSPPLMKEDHMISYSDFRKVAEKSDNKFKSYFSSKIYSKLLQNDMHGRISIQHFFNYGMRKVWLHQTRIGLSFYDLIGQGYLREIELENYILELIPTLPQLRDETLPKNAQETNWFSAPSALRVWTISKSRY</sequence>
<evidence type="ECO:0000256" key="1">
    <source>
        <dbReference type="ARBA" id="ARBA00004496"/>
    </source>
</evidence>
<dbReference type="GO" id="GO:0030865">
    <property type="term" value="P:cortical cytoskeleton organization"/>
    <property type="evidence" value="ECO:0007669"/>
    <property type="project" value="TreeGrafter"/>
</dbReference>
<evidence type="ECO:0000256" key="2">
    <source>
        <dbReference type="ARBA" id="ARBA00022490"/>
    </source>
</evidence>
<dbReference type="InterPro" id="IPR039865">
    <property type="entry name" value="PPP2R3C"/>
</dbReference>
<dbReference type="GO" id="GO:0005819">
    <property type="term" value="C:spindle"/>
    <property type="evidence" value="ECO:0007669"/>
    <property type="project" value="TreeGrafter"/>
</dbReference>
<dbReference type="GO" id="GO:0005737">
    <property type="term" value="C:cytoplasm"/>
    <property type="evidence" value="ECO:0007669"/>
    <property type="project" value="UniProtKB-SubCell"/>
</dbReference>
<dbReference type="GO" id="GO:0035303">
    <property type="term" value="P:regulation of dephosphorylation"/>
    <property type="evidence" value="ECO:0007669"/>
    <property type="project" value="InterPro"/>
</dbReference>
<dbReference type="PANTHER" id="PTHR12085">
    <property type="entry name" value="SERINE/THREONINE-PROTEIN PHOSPHATASE 2A REGULATORY SUBUNIT B'' SUBUNIT GAMMA"/>
    <property type="match status" value="1"/>
</dbReference>
<evidence type="ECO:0000313" key="4">
    <source>
        <dbReference type="Proteomes" id="UP001054945"/>
    </source>
</evidence>
<dbReference type="PANTHER" id="PTHR12085:SF3">
    <property type="entry name" value="SERINE_THREONINE-PROTEIN PHOSPHATASE 2A REGULATORY SUBUNIT B'' SUBUNIT GAMMA"/>
    <property type="match status" value="1"/>
</dbReference>
<dbReference type="AlphaFoldDB" id="A0AAV4Y8T5"/>
<keyword evidence="2" id="KW-0963">Cytoplasm</keyword>
<comment type="caution">
    <text evidence="3">The sequence shown here is derived from an EMBL/GenBank/DDBJ whole genome shotgun (WGS) entry which is preliminary data.</text>
</comment>
<evidence type="ECO:0000313" key="3">
    <source>
        <dbReference type="EMBL" id="GIZ03642.1"/>
    </source>
</evidence>
<name>A0AAV4Y8T5_CAEEX</name>